<dbReference type="EMBL" id="LUGG01000032">
    <property type="protein sequence ID" value="OBZ66288.1"/>
    <property type="molecule type" value="Genomic_DNA"/>
</dbReference>
<keyword evidence="2" id="KW-1185">Reference proteome</keyword>
<name>A0A1C7LP02_GRIFR</name>
<gene>
    <name evidence="1" type="ORF">A0H81_13784</name>
</gene>
<sequence length="79" mass="8666">IPSPTYPRGSIALNIPQNAIEQCVNGIRSSYRTIIAVLVLSDGGLLRESERRLVTSLQSTMRPYKPPPNLIGLSRNSAF</sequence>
<organism evidence="1 2">
    <name type="scientific">Grifola frondosa</name>
    <name type="common">Maitake</name>
    <name type="synonym">Polyporus frondosus</name>
    <dbReference type="NCBI Taxonomy" id="5627"/>
    <lineage>
        <taxon>Eukaryota</taxon>
        <taxon>Fungi</taxon>
        <taxon>Dikarya</taxon>
        <taxon>Basidiomycota</taxon>
        <taxon>Agaricomycotina</taxon>
        <taxon>Agaricomycetes</taxon>
        <taxon>Polyporales</taxon>
        <taxon>Grifolaceae</taxon>
        <taxon>Grifola</taxon>
    </lineage>
</organism>
<evidence type="ECO:0000313" key="1">
    <source>
        <dbReference type="EMBL" id="OBZ66288.1"/>
    </source>
</evidence>
<evidence type="ECO:0000313" key="2">
    <source>
        <dbReference type="Proteomes" id="UP000092993"/>
    </source>
</evidence>
<proteinExistence type="predicted"/>
<comment type="caution">
    <text evidence="1">The sequence shown here is derived from an EMBL/GenBank/DDBJ whole genome shotgun (WGS) entry which is preliminary data.</text>
</comment>
<dbReference type="Proteomes" id="UP000092993">
    <property type="component" value="Unassembled WGS sequence"/>
</dbReference>
<protein>
    <submittedName>
        <fullName evidence="1">Uncharacterized protein</fullName>
    </submittedName>
</protein>
<accession>A0A1C7LP02</accession>
<feature type="non-terminal residue" evidence="1">
    <location>
        <position position="1"/>
    </location>
</feature>
<reference evidence="1 2" key="1">
    <citation type="submission" date="2016-03" db="EMBL/GenBank/DDBJ databases">
        <title>Whole genome sequencing of Grifola frondosa 9006-11.</title>
        <authorList>
            <person name="Min B."/>
            <person name="Park H."/>
            <person name="Kim J.-G."/>
            <person name="Cho H."/>
            <person name="Oh Y.-L."/>
            <person name="Kong W.-S."/>
            <person name="Choi I.-G."/>
        </authorList>
    </citation>
    <scope>NUCLEOTIDE SEQUENCE [LARGE SCALE GENOMIC DNA]</scope>
    <source>
        <strain evidence="1 2">9006-11</strain>
    </source>
</reference>
<dbReference type="AlphaFoldDB" id="A0A1C7LP02"/>